<dbReference type="RefSeq" id="WP_346052477.1">
    <property type="nucleotide sequence ID" value="NZ_JAYGII010000028.1"/>
</dbReference>
<name>A0AAP6MKG4_9GAMM</name>
<dbReference type="PRINTS" id="PR00702">
    <property type="entry name" value="ACRIFLAVINRP"/>
</dbReference>
<evidence type="ECO:0000313" key="2">
    <source>
        <dbReference type="EMBL" id="MEA5446324.1"/>
    </source>
</evidence>
<feature type="transmembrane region" description="Helical" evidence="1">
    <location>
        <begin position="891"/>
        <end position="911"/>
    </location>
</feature>
<keyword evidence="3" id="KW-1185">Reference proteome</keyword>
<feature type="transmembrane region" description="Helical" evidence="1">
    <location>
        <begin position="429"/>
        <end position="449"/>
    </location>
</feature>
<proteinExistence type="predicted"/>
<feature type="transmembrane region" description="Helical" evidence="1">
    <location>
        <begin position="331"/>
        <end position="350"/>
    </location>
</feature>
<reference evidence="2 3" key="1">
    <citation type="submission" date="2023-12" db="EMBL/GenBank/DDBJ databases">
        <title>Whole-genome sequencing of halo(alkali)philic microorganisms from hypersaline lakes.</title>
        <authorList>
            <person name="Sorokin D.Y."/>
            <person name="Merkel A.Y."/>
            <person name="Messina E."/>
            <person name="Yakimov M."/>
        </authorList>
    </citation>
    <scope>NUCLEOTIDE SEQUENCE [LARGE SCALE GENOMIC DNA]</scope>
    <source>
        <strain evidence="2 3">AB-CW1</strain>
    </source>
</reference>
<gene>
    <name evidence="2" type="ORF">VCB98_10885</name>
</gene>
<feature type="transmembrane region" description="Helical" evidence="1">
    <location>
        <begin position="998"/>
        <end position="1021"/>
    </location>
</feature>
<dbReference type="Gene3D" id="1.20.1640.10">
    <property type="entry name" value="Multidrug efflux transporter AcrB transmembrane domain"/>
    <property type="match status" value="2"/>
</dbReference>
<dbReference type="PANTHER" id="PTHR32063">
    <property type="match status" value="1"/>
</dbReference>
<feature type="transmembrane region" description="Helical" evidence="1">
    <location>
        <begin position="917"/>
        <end position="938"/>
    </location>
</feature>
<keyword evidence="1" id="KW-0812">Transmembrane</keyword>
<dbReference type="SUPFAM" id="SSF82693">
    <property type="entry name" value="Multidrug efflux transporter AcrB pore domain, PN1, PN2, PC1 and PC2 subdomains"/>
    <property type="match status" value="3"/>
</dbReference>
<dbReference type="Gene3D" id="3.30.70.1430">
    <property type="entry name" value="Multidrug efflux transporter AcrB pore domain"/>
    <property type="match status" value="2"/>
</dbReference>
<dbReference type="Gene3D" id="3.30.2090.10">
    <property type="entry name" value="Multidrug efflux transporter AcrB TolC docking domain, DN and DC subdomains"/>
    <property type="match status" value="2"/>
</dbReference>
<feature type="transmembrane region" description="Helical" evidence="1">
    <location>
        <begin position="385"/>
        <end position="408"/>
    </location>
</feature>
<accession>A0AAP6MKG4</accession>
<dbReference type="InterPro" id="IPR027463">
    <property type="entry name" value="AcrB_DN_DC_subdom"/>
</dbReference>
<evidence type="ECO:0000313" key="3">
    <source>
        <dbReference type="Proteomes" id="UP001302316"/>
    </source>
</evidence>
<feature type="transmembrane region" description="Helical" evidence="1">
    <location>
        <begin position="533"/>
        <end position="553"/>
    </location>
</feature>
<dbReference type="GO" id="GO:0005886">
    <property type="term" value="C:plasma membrane"/>
    <property type="evidence" value="ECO:0007669"/>
    <property type="project" value="TreeGrafter"/>
</dbReference>
<dbReference type="SUPFAM" id="SSF82866">
    <property type="entry name" value="Multidrug efflux transporter AcrB transmembrane domain"/>
    <property type="match status" value="2"/>
</dbReference>
<comment type="caution">
    <text evidence="2">The sequence shown here is derived from an EMBL/GenBank/DDBJ whole genome shotgun (WGS) entry which is preliminary data.</text>
</comment>
<feature type="transmembrane region" description="Helical" evidence="1">
    <location>
        <begin position="865"/>
        <end position="884"/>
    </location>
</feature>
<dbReference type="Gene3D" id="3.30.70.1320">
    <property type="entry name" value="Multidrug efflux transporter AcrB pore domain like"/>
    <property type="match status" value="1"/>
</dbReference>
<dbReference type="Proteomes" id="UP001302316">
    <property type="component" value="Unassembled WGS sequence"/>
</dbReference>
<feature type="transmembrane region" description="Helical" evidence="1">
    <location>
        <begin position="12"/>
        <end position="29"/>
    </location>
</feature>
<sequence length="1037" mass="113796">MKIANFTVRRPVLTTMAVLIAVLIGLFSLSRLPIDLMPDVTFPTLTVVTTYENAAPEEVEETITRRVEEAVATVAGIEELTSTSQEGSSNVRITFEWGTDLDVAANDIRDRLDRIGNALPDEANRPQLRKFDPASFPILIYGLASDLDPIALRSLIDEEISYRIERIPGVAALDVWGGLERQIQIRVDPDRLQALDLPLSEVRSRLQEANITVPAGEVERGRLDVAVRTPGKFDSLEEIEDLVVARRDGGQVRLRQIADVEDSHERITRIIRINEEPGVRVAIRKQAGSNTVDVAERANAEMRRIARDYPQLEIVPVIDQSEYIQNSIDNLTTTILYGGALAILVLLGFLRNIRGTLVVAIAIPTSLIATFSLVFFGGFTLNLMTLGGLALGVGLMVDNAIVVLENISRVRKEEADDRTSAAIQGTSQVGPAIIASTLTTLVIFAPLVFAQGISGEMFSQLAYTVSFALICSLLVALTLVPMMASRILKDETTVANTKGHPLRRTADALGRGLEGLENAYQSLLRLILRHRPMALSVTALIFFLSLMLLPRIGAEFMPEADESEVRINVEMEPGTRLELLDEVMRKVEEIVVPEVPEIESSYTRLGAGGWRGRGHTGELRLSLVGVRERDRSSAQIAADLRPLLQDIPGTVIRTRAGQGLFLLRMGTGGGTGEPLEIEIRGFELDRLEALAEDVDERISNIEGITDTRRSREEGIPQELIRVNRSRAADLGVSMQQAARTLEAAIGGVRAGQFTDQGREYDMLLRLRDSERLTQAQILNLTVPNEAGEQIAMRNLVDITDGIGPQQIDRKNQQRLNVIYANISGRDLGSVASDVQEALRDIPMPEGYEAMVSGEFEEQQEAFSELGLAMIMAIILVYMVLASLYESLRDPFIVMFTVPLSIIGVSVMLYLTGTTFNLQSLIGMIMLVGIVVNNSILIVDQTARLQRGDGMRLNPAIVEAGRRRLRPVLMTTLTTTFAMLPLALGIGEGAEQQAPMARAVIGGLLSASFVTLLVIPVIYSLFHRKDDERLSNEAIAPS</sequence>
<dbReference type="InterPro" id="IPR001036">
    <property type="entry name" value="Acrflvin-R"/>
</dbReference>
<dbReference type="Pfam" id="PF00873">
    <property type="entry name" value="ACR_tran"/>
    <property type="match status" value="1"/>
</dbReference>
<protein>
    <submittedName>
        <fullName evidence="2">Efflux RND transporter permease subunit</fullName>
    </submittedName>
</protein>
<dbReference type="SUPFAM" id="SSF82714">
    <property type="entry name" value="Multidrug efflux transporter AcrB TolC docking domain, DN and DC subdomains"/>
    <property type="match status" value="2"/>
</dbReference>
<dbReference type="Gene3D" id="3.30.70.1440">
    <property type="entry name" value="Multidrug efflux transporter AcrB pore domain"/>
    <property type="match status" value="1"/>
</dbReference>
<feature type="transmembrane region" description="Helical" evidence="1">
    <location>
        <begin position="967"/>
        <end position="986"/>
    </location>
</feature>
<keyword evidence="1" id="KW-1133">Transmembrane helix</keyword>
<organism evidence="2 3">
    <name type="scientific">Natronospira elongata</name>
    <dbReference type="NCBI Taxonomy" id="3110268"/>
    <lineage>
        <taxon>Bacteria</taxon>
        <taxon>Pseudomonadati</taxon>
        <taxon>Pseudomonadota</taxon>
        <taxon>Gammaproteobacteria</taxon>
        <taxon>Natronospirales</taxon>
        <taxon>Natronospiraceae</taxon>
        <taxon>Natronospira</taxon>
    </lineage>
</organism>
<keyword evidence="1" id="KW-0472">Membrane</keyword>
<evidence type="ECO:0000256" key="1">
    <source>
        <dbReference type="SAM" id="Phobius"/>
    </source>
</evidence>
<dbReference type="AlphaFoldDB" id="A0AAP6MKG4"/>
<dbReference type="EMBL" id="JAYGII010000028">
    <property type="protein sequence ID" value="MEA5446324.1"/>
    <property type="molecule type" value="Genomic_DNA"/>
</dbReference>
<feature type="transmembrane region" description="Helical" evidence="1">
    <location>
        <begin position="357"/>
        <end position="379"/>
    </location>
</feature>
<dbReference type="PANTHER" id="PTHR32063:SF0">
    <property type="entry name" value="SWARMING MOTILITY PROTEIN SWRC"/>
    <property type="match status" value="1"/>
</dbReference>
<feature type="transmembrane region" description="Helical" evidence="1">
    <location>
        <begin position="461"/>
        <end position="480"/>
    </location>
</feature>
<dbReference type="GO" id="GO:0042910">
    <property type="term" value="F:xenobiotic transmembrane transporter activity"/>
    <property type="evidence" value="ECO:0007669"/>
    <property type="project" value="TreeGrafter"/>
</dbReference>